<dbReference type="PANTHER" id="PTHR30545:SF2">
    <property type="entry name" value="SUGAR FERMENTATION STIMULATION PROTEIN A"/>
    <property type="match status" value="1"/>
</dbReference>
<dbReference type="CDD" id="cd10441">
    <property type="entry name" value="GIY-YIG_COG1833"/>
    <property type="match status" value="1"/>
</dbReference>
<name>A0A1F6GPR7_9PROT</name>
<feature type="domain" description="Sugar fermentation stimulation protein C-terminal" evidence="1">
    <location>
        <begin position="83"/>
        <end position="215"/>
    </location>
</feature>
<evidence type="ECO:0000313" key="4">
    <source>
        <dbReference type="Proteomes" id="UP000177583"/>
    </source>
</evidence>
<sequence length="376" mass="42884">MRLFGDLLTGTFVARPNRFVVKVQLGDLSVEAYLSNPGRLNELLFPGVSLLIEPTPNDQGKLQYRVLGLLRGNHSLLLHTHSANDMAAWLIDRDLAPGLEGWRVKQREIKVGHSRFDLLLEKEGETRLAEVKSCTLFSQKAALFPDAPSLRAAKHLRELAQLAPPNGPKPVVLFLVQAQGAKVFLPDWHTDLEFAQTLLEVKDRLEILPLAVKTDLRLDLKPKTQRLPIRWDLVEKEAHDQGSYLFLLELKESLEFDVGGLGHRAFPKGYYVYVGSARQGLNHRLARHQRLKKKYHWHIDYLRAKAKVHASLPLRSQEDLECRLAEGLAQKADFLLPGFGASDCPCKTHLFGFLKDPMADREFFDLLFWYRVDRHL</sequence>
<feature type="domain" description="SfsA N-terminal OB" evidence="2">
    <location>
        <begin position="13"/>
        <end position="68"/>
    </location>
</feature>
<gene>
    <name evidence="3" type="ORF">A2557_04355</name>
</gene>
<evidence type="ECO:0000259" key="1">
    <source>
        <dbReference type="Pfam" id="PF03749"/>
    </source>
</evidence>
<dbReference type="Pfam" id="PF03749">
    <property type="entry name" value="SfsA"/>
    <property type="match status" value="1"/>
</dbReference>
<dbReference type="InterPro" id="IPR040452">
    <property type="entry name" value="SfsA_C"/>
</dbReference>
<dbReference type="GO" id="GO:0003677">
    <property type="term" value="F:DNA binding"/>
    <property type="evidence" value="ECO:0007669"/>
    <property type="project" value="InterPro"/>
</dbReference>
<reference evidence="3 4" key="1">
    <citation type="journal article" date="2016" name="Nat. Commun.">
        <title>Thousands of microbial genomes shed light on interconnected biogeochemical processes in an aquifer system.</title>
        <authorList>
            <person name="Anantharaman K."/>
            <person name="Brown C.T."/>
            <person name="Hug L.A."/>
            <person name="Sharon I."/>
            <person name="Castelle C.J."/>
            <person name="Probst A.J."/>
            <person name="Thomas B.C."/>
            <person name="Singh A."/>
            <person name="Wilkins M.J."/>
            <person name="Karaoz U."/>
            <person name="Brodie E.L."/>
            <person name="Williams K.H."/>
            <person name="Hubbard S.S."/>
            <person name="Banfield J.F."/>
        </authorList>
    </citation>
    <scope>NUCLEOTIDE SEQUENCE [LARGE SCALE GENOMIC DNA]</scope>
</reference>
<dbReference type="Gene3D" id="3.40.1350.60">
    <property type="match status" value="1"/>
</dbReference>
<proteinExistence type="predicted"/>
<organism evidence="3 4">
    <name type="scientific">Candidatus Lambdaproteobacteria bacterium RIFOXYD2_FULL_56_26</name>
    <dbReference type="NCBI Taxonomy" id="1817773"/>
    <lineage>
        <taxon>Bacteria</taxon>
        <taxon>Pseudomonadati</taxon>
        <taxon>Pseudomonadota</taxon>
        <taxon>Candidatus Lambdaproteobacteria</taxon>
    </lineage>
</organism>
<dbReference type="NCBIfam" id="TIGR00230">
    <property type="entry name" value="sfsA"/>
    <property type="match status" value="1"/>
</dbReference>
<dbReference type="InterPro" id="IPR005224">
    <property type="entry name" value="SfsA"/>
</dbReference>
<dbReference type="AlphaFoldDB" id="A0A1F6GPR7"/>
<dbReference type="InterPro" id="IPR002837">
    <property type="entry name" value="DUF123"/>
</dbReference>
<comment type="caution">
    <text evidence="3">The sequence shown here is derived from an EMBL/GenBank/DDBJ whole genome shotgun (WGS) entry which is preliminary data.</text>
</comment>
<evidence type="ECO:0000313" key="3">
    <source>
        <dbReference type="EMBL" id="OGH00084.1"/>
    </source>
</evidence>
<evidence type="ECO:0000259" key="2">
    <source>
        <dbReference type="Pfam" id="PF17746"/>
    </source>
</evidence>
<dbReference type="PANTHER" id="PTHR30545">
    <property type="entry name" value="SUGAR FERMENTATION STIMULATION PROTEIN A"/>
    <property type="match status" value="1"/>
</dbReference>
<dbReference type="Pfam" id="PF17746">
    <property type="entry name" value="SfsA_N"/>
    <property type="match status" value="1"/>
</dbReference>
<dbReference type="EMBL" id="MFNF01000050">
    <property type="protein sequence ID" value="OGH00084.1"/>
    <property type="molecule type" value="Genomic_DNA"/>
</dbReference>
<dbReference type="Pfam" id="PF01986">
    <property type="entry name" value="DUF123"/>
    <property type="match status" value="1"/>
</dbReference>
<accession>A0A1F6GPR7</accession>
<dbReference type="Proteomes" id="UP000177583">
    <property type="component" value="Unassembled WGS sequence"/>
</dbReference>
<protein>
    <submittedName>
        <fullName evidence="3">Uncharacterized protein</fullName>
    </submittedName>
</protein>
<dbReference type="Gene3D" id="2.40.50.580">
    <property type="match status" value="1"/>
</dbReference>
<dbReference type="CDD" id="cd22359">
    <property type="entry name" value="SfsA-like_bacterial"/>
    <property type="match status" value="1"/>
</dbReference>
<dbReference type="InterPro" id="IPR041465">
    <property type="entry name" value="SfsA_N"/>
</dbReference>